<sequence>RRWASVLYVKFLILSLESTDIHMIYTKGEVNREKYSREEREGTLKKEVPRPSWETFSVFAEKNDRQTACKKQAAALTTLSCVTYH</sequence>
<feature type="non-terminal residue" evidence="2">
    <location>
        <position position="1"/>
    </location>
</feature>
<protein>
    <submittedName>
        <fullName evidence="2">Uncharacterized protein</fullName>
    </submittedName>
</protein>
<keyword evidence="1" id="KW-0732">Signal</keyword>
<gene>
    <name evidence="2" type="ORF">HAX54_030611</name>
</gene>
<comment type="caution">
    <text evidence="2">The sequence shown here is derived from an EMBL/GenBank/DDBJ whole genome shotgun (WGS) entry which is preliminary data.</text>
</comment>
<accession>A0ABS8SB96</accession>
<dbReference type="EMBL" id="JACEIK010000385">
    <property type="protein sequence ID" value="MCD7456084.1"/>
    <property type="molecule type" value="Genomic_DNA"/>
</dbReference>
<proteinExistence type="predicted"/>
<organism evidence="2 3">
    <name type="scientific">Datura stramonium</name>
    <name type="common">Jimsonweed</name>
    <name type="synonym">Common thornapple</name>
    <dbReference type="NCBI Taxonomy" id="4076"/>
    <lineage>
        <taxon>Eukaryota</taxon>
        <taxon>Viridiplantae</taxon>
        <taxon>Streptophyta</taxon>
        <taxon>Embryophyta</taxon>
        <taxon>Tracheophyta</taxon>
        <taxon>Spermatophyta</taxon>
        <taxon>Magnoliopsida</taxon>
        <taxon>eudicotyledons</taxon>
        <taxon>Gunneridae</taxon>
        <taxon>Pentapetalae</taxon>
        <taxon>asterids</taxon>
        <taxon>lamiids</taxon>
        <taxon>Solanales</taxon>
        <taxon>Solanaceae</taxon>
        <taxon>Solanoideae</taxon>
        <taxon>Datureae</taxon>
        <taxon>Datura</taxon>
    </lineage>
</organism>
<evidence type="ECO:0000313" key="3">
    <source>
        <dbReference type="Proteomes" id="UP000823775"/>
    </source>
</evidence>
<feature type="signal peptide" evidence="1">
    <location>
        <begin position="1"/>
        <end position="18"/>
    </location>
</feature>
<feature type="chain" id="PRO_5047174230" evidence="1">
    <location>
        <begin position="19"/>
        <end position="85"/>
    </location>
</feature>
<evidence type="ECO:0000256" key="1">
    <source>
        <dbReference type="SAM" id="SignalP"/>
    </source>
</evidence>
<dbReference type="Proteomes" id="UP000823775">
    <property type="component" value="Unassembled WGS sequence"/>
</dbReference>
<evidence type="ECO:0000313" key="2">
    <source>
        <dbReference type="EMBL" id="MCD7456084.1"/>
    </source>
</evidence>
<keyword evidence="3" id="KW-1185">Reference proteome</keyword>
<reference evidence="2 3" key="1">
    <citation type="journal article" date="2021" name="BMC Genomics">
        <title>Datura genome reveals duplications of psychoactive alkaloid biosynthetic genes and high mutation rate following tissue culture.</title>
        <authorList>
            <person name="Rajewski A."/>
            <person name="Carter-House D."/>
            <person name="Stajich J."/>
            <person name="Litt A."/>
        </authorList>
    </citation>
    <scope>NUCLEOTIDE SEQUENCE [LARGE SCALE GENOMIC DNA]</scope>
    <source>
        <strain evidence="2">AR-01</strain>
    </source>
</reference>
<name>A0ABS8SB96_DATST</name>